<feature type="transmembrane region" description="Helical" evidence="3">
    <location>
        <begin position="328"/>
        <end position="350"/>
    </location>
</feature>
<dbReference type="AlphaFoldDB" id="A0A437Q4N1"/>
<reference evidence="5 6" key="1">
    <citation type="submission" date="2019-01" db="EMBL/GenBank/DDBJ databases">
        <authorList>
            <person name="Chen W.-M."/>
        </authorList>
    </citation>
    <scope>NUCLEOTIDE SEQUENCE [LARGE SCALE GENOMIC DNA]</scope>
    <source>
        <strain evidence="5 6">HPM-16</strain>
    </source>
</reference>
<keyword evidence="1" id="KW-0175">Coiled coil</keyword>
<feature type="compositionally biased region" description="Acidic residues" evidence="2">
    <location>
        <begin position="282"/>
        <end position="296"/>
    </location>
</feature>
<dbReference type="GO" id="GO:0004672">
    <property type="term" value="F:protein kinase activity"/>
    <property type="evidence" value="ECO:0007669"/>
    <property type="project" value="InterPro"/>
</dbReference>
<evidence type="ECO:0000259" key="4">
    <source>
        <dbReference type="PROSITE" id="PS50011"/>
    </source>
</evidence>
<dbReference type="PANTHER" id="PTHR23150">
    <property type="entry name" value="SULFATASE MODIFYING FACTOR 1, 2"/>
    <property type="match status" value="1"/>
</dbReference>
<feature type="domain" description="Protein kinase" evidence="4">
    <location>
        <begin position="25"/>
        <end position="302"/>
    </location>
</feature>
<dbReference type="InterPro" id="IPR016187">
    <property type="entry name" value="CTDL_fold"/>
</dbReference>
<evidence type="ECO:0000256" key="1">
    <source>
        <dbReference type="SAM" id="Coils"/>
    </source>
</evidence>
<proteinExistence type="predicted"/>
<evidence type="ECO:0000313" key="5">
    <source>
        <dbReference type="EMBL" id="RVU29486.1"/>
    </source>
</evidence>
<sequence>MSSQHNSPLNQLSDGLIIGPEHHRFKLVGSAVSHPLGQRWDAEDMSTPKPTPVSLFVLSPQLIRSKPFLAEFKKQIIFAKNLKHKHIAQTFGYFVHKGGMLFFTTERLDGPTLQTLIDDKRSKKLKETQQRGLLLQLASATDALVQKLRDAHGALAPDLIYINRKGGVKILPINPRKLLKEVAVALEPPFMAAAYQPPEAYHENPLPLNADSYSIAAMVYATLTAAHPFSANESEAERVQRRLKPLSKLGSKWSQLEASLSTLPEERAQNATALIEGLFEQDTTEEAADPSLDETDTRDSSVATETPSSQAAKKTAESEPKRSRRFSAIGLGIAFGLGAVAGLSVSFLLLSQQQAMMTDSINAWKAQAENWKARAQEHELAVAALQQSLAQAEQAAAAGAAPSSPSESSGLSTFRDELTVGGFGPRMVILPAGSFTMGDSAGKGDDNEKPTLTVTIEKPFALAKYEVTFAEYDQFAQATGRKLPADEGWGRGQQPVINVSWNDAQAYTQWLAAQTGQPYRLPSEAEWEYAARAGTTTAYWWGDELSPAHAVCDGCGTQWDGKRPAPVGSVKESPWGLHDMSGNVDEWVQDCYTSSYNGHPTDGSARLSGNCQSRVMRGGSWFDIDRVIRPASRYRHPLNATRNTWGFRVALDTSN</sequence>
<dbReference type="InterPro" id="IPR000719">
    <property type="entry name" value="Prot_kinase_dom"/>
</dbReference>
<keyword evidence="3" id="KW-1133">Transmembrane helix</keyword>
<accession>A0A437Q4N1</accession>
<dbReference type="SMART" id="SM00220">
    <property type="entry name" value="S_TKc"/>
    <property type="match status" value="1"/>
</dbReference>
<dbReference type="GO" id="GO:0005524">
    <property type="term" value="F:ATP binding"/>
    <property type="evidence" value="ECO:0007669"/>
    <property type="project" value="InterPro"/>
</dbReference>
<dbReference type="SUPFAM" id="SSF56436">
    <property type="entry name" value="C-type lectin-like"/>
    <property type="match status" value="1"/>
</dbReference>
<feature type="compositionally biased region" description="Polar residues" evidence="2">
    <location>
        <begin position="300"/>
        <end position="312"/>
    </location>
</feature>
<dbReference type="Pfam" id="PF00069">
    <property type="entry name" value="Pkinase"/>
    <property type="match status" value="1"/>
</dbReference>
<dbReference type="Gene3D" id="3.30.200.20">
    <property type="entry name" value="Phosphorylase Kinase, domain 1"/>
    <property type="match status" value="1"/>
</dbReference>
<feature type="coiled-coil region" evidence="1">
    <location>
        <begin position="361"/>
        <end position="395"/>
    </location>
</feature>
<keyword evidence="3" id="KW-0812">Transmembrane</keyword>
<dbReference type="Pfam" id="PF03781">
    <property type="entry name" value="FGE-sulfatase"/>
    <property type="match status" value="1"/>
</dbReference>
<dbReference type="Gene3D" id="3.90.1580.10">
    <property type="entry name" value="paralog of FGE (formylglycine-generating enzyme)"/>
    <property type="match status" value="1"/>
</dbReference>
<name>A0A437Q4N1_9GAMM</name>
<feature type="region of interest" description="Disordered" evidence="2">
    <location>
        <begin position="280"/>
        <end position="321"/>
    </location>
</feature>
<dbReference type="Proteomes" id="UP000282818">
    <property type="component" value="Unassembled WGS sequence"/>
</dbReference>
<feature type="compositionally biased region" description="Low complexity" evidence="2">
    <location>
        <begin position="396"/>
        <end position="412"/>
    </location>
</feature>
<keyword evidence="3" id="KW-0472">Membrane</keyword>
<dbReference type="InterPro" id="IPR051043">
    <property type="entry name" value="Sulfatase_Mod_Factor_Kinase"/>
</dbReference>
<keyword evidence="6" id="KW-1185">Reference proteome</keyword>
<dbReference type="InterPro" id="IPR011009">
    <property type="entry name" value="Kinase-like_dom_sf"/>
</dbReference>
<dbReference type="SUPFAM" id="SSF56112">
    <property type="entry name" value="Protein kinase-like (PK-like)"/>
    <property type="match status" value="1"/>
</dbReference>
<protein>
    <recommendedName>
        <fullName evidence="4">Protein kinase domain-containing protein</fullName>
    </recommendedName>
</protein>
<evidence type="ECO:0000313" key="6">
    <source>
        <dbReference type="Proteomes" id="UP000282818"/>
    </source>
</evidence>
<dbReference type="Gene3D" id="1.10.510.10">
    <property type="entry name" value="Transferase(Phosphotransferase) domain 1"/>
    <property type="match status" value="1"/>
</dbReference>
<feature type="region of interest" description="Disordered" evidence="2">
    <location>
        <begin position="396"/>
        <end position="415"/>
    </location>
</feature>
<dbReference type="InterPro" id="IPR042095">
    <property type="entry name" value="SUMF_sf"/>
</dbReference>
<organism evidence="5 6">
    <name type="scientific">Neptunomonas marina</name>
    <dbReference type="NCBI Taxonomy" id="1815562"/>
    <lineage>
        <taxon>Bacteria</taxon>
        <taxon>Pseudomonadati</taxon>
        <taxon>Pseudomonadota</taxon>
        <taxon>Gammaproteobacteria</taxon>
        <taxon>Oceanospirillales</taxon>
        <taxon>Oceanospirillaceae</taxon>
        <taxon>Neptunomonas</taxon>
    </lineage>
</organism>
<dbReference type="GO" id="GO:0120147">
    <property type="term" value="F:formylglycine-generating oxidase activity"/>
    <property type="evidence" value="ECO:0007669"/>
    <property type="project" value="TreeGrafter"/>
</dbReference>
<comment type="caution">
    <text evidence="5">The sequence shown here is derived from an EMBL/GenBank/DDBJ whole genome shotgun (WGS) entry which is preliminary data.</text>
</comment>
<dbReference type="RefSeq" id="WP_127695665.1">
    <property type="nucleotide sequence ID" value="NZ_SACQ01000009.1"/>
</dbReference>
<gene>
    <name evidence="5" type="ORF">EOE65_16210</name>
</gene>
<evidence type="ECO:0000256" key="3">
    <source>
        <dbReference type="SAM" id="Phobius"/>
    </source>
</evidence>
<evidence type="ECO:0000256" key="2">
    <source>
        <dbReference type="SAM" id="MobiDB-lite"/>
    </source>
</evidence>
<dbReference type="InterPro" id="IPR005532">
    <property type="entry name" value="SUMF_dom"/>
</dbReference>
<dbReference type="PANTHER" id="PTHR23150:SF35">
    <property type="entry name" value="BLL6746 PROTEIN"/>
    <property type="match status" value="1"/>
</dbReference>
<dbReference type="PROSITE" id="PS50011">
    <property type="entry name" value="PROTEIN_KINASE_DOM"/>
    <property type="match status" value="1"/>
</dbReference>
<dbReference type="EMBL" id="SACQ01000009">
    <property type="protein sequence ID" value="RVU29486.1"/>
    <property type="molecule type" value="Genomic_DNA"/>
</dbReference>